<dbReference type="RefSeq" id="WP_124954255.1">
    <property type="nucleotide sequence ID" value="NZ_RRCH01000012.1"/>
</dbReference>
<protein>
    <submittedName>
        <fullName evidence="1">Uncharacterized protein</fullName>
    </submittedName>
</protein>
<evidence type="ECO:0000313" key="2">
    <source>
        <dbReference type="Proteomes" id="UP000282322"/>
    </source>
</evidence>
<reference evidence="1 2" key="1">
    <citation type="submission" date="2018-11" db="EMBL/GenBank/DDBJ databases">
        <title>Taxonoimc description of Halomarina strain SPP-AMP-1.</title>
        <authorList>
            <person name="Pal Y."/>
            <person name="Srinivasana K."/>
            <person name="Verma A."/>
            <person name="Kumar P."/>
        </authorList>
    </citation>
    <scope>NUCLEOTIDE SEQUENCE [LARGE SCALE GENOMIC DNA]</scope>
    <source>
        <strain evidence="1 2">SPP-AMP-1</strain>
    </source>
</reference>
<accession>A0A3P3REM2</accession>
<evidence type="ECO:0000313" key="1">
    <source>
        <dbReference type="EMBL" id="RRJ31845.1"/>
    </source>
</evidence>
<comment type="caution">
    <text evidence="1">The sequence shown here is derived from an EMBL/GenBank/DDBJ whole genome shotgun (WGS) entry which is preliminary data.</text>
</comment>
<sequence>MNRRHLLGGVLVGALVLFAFPLVSPVPAQDPAVEVLRDPNGSPQSHTIATETVQYRTLSPEAQRWFDDLPQSERTQAAEVLPIDSPPEPWASFIPNDPETSTTANEHPNETQRIQSVMTYIQVKKDDHYHLVVLRRIEPRPPQQAVALRLGSLVGSIGLFGFAGQQWLEGKQ</sequence>
<organism evidence="1 2">
    <name type="scientific">Halocatena pleomorpha</name>
    <dbReference type="NCBI Taxonomy" id="1785090"/>
    <lineage>
        <taxon>Archaea</taxon>
        <taxon>Methanobacteriati</taxon>
        <taxon>Methanobacteriota</taxon>
        <taxon>Stenosarchaea group</taxon>
        <taxon>Halobacteria</taxon>
        <taxon>Halobacteriales</taxon>
        <taxon>Natronomonadaceae</taxon>
        <taxon>Halocatena</taxon>
    </lineage>
</organism>
<name>A0A3P3REM2_9EURY</name>
<keyword evidence="2" id="KW-1185">Reference proteome</keyword>
<dbReference type="AlphaFoldDB" id="A0A3P3REM2"/>
<dbReference type="EMBL" id="RRCH01000012">
    <property type="protein sequence ID" value="RRJ31845.1"/>
    <property type="molecule type" value="Genomic_DNA"/>
</dbReference>
<gene>
    <name evidence="1" type="ORF">EIK79_06155</name>
</gene>
<dbReference type="Proteomes" id="UP000282322">
    <property type="component" value="Unassembled WGS sequence"/>
</dbReference>
<proteinExistence type="predicted"/>